<name>A0A1M6J396_REIAG</name>
<dbReference type="STRING" id="156994.SAMN04488028_10124"/>
<evidence type="ECO:0000313" key="2">
    <source>
        <dbReference type="Proteomes" id="UP000184474"/>
    </source>
</evidence>
<reference evidence="2" key="1">
    <citation type="submission" date="2016-11" db="EMBL/GenBank/DDBJ databases">
        <authorList>
            <person name="Varghese N."/>
            <person name="Submissions S."/>
        </authorList>
    </citation>
    <scope>NUCLEOTIDE SEQUENCE [LARGE SCALE GENOMIC DNA]</scope>
    <source>
        <strain evidence="2">DSM 26134</strain>
    </source>
</reference>
<proteinExistence type="predicted"/>
<dbReference type="AlphaFoldDB" id="A0A1M6J396"/>
<protein>
    <recommendedName>
        <fullName evidence="3">Tetratricopeptide repeat-containing protein</fullName>
    </recommendedName>
</protein>
<evidence type="ECO:0000313" key="1">
    <source>
        <dbReference type="EMBL" id="SHJ41153.1"/>
    </source>
</evidence>
<gene>
    <name evidence="1" type="ORF">SAMN04488028_10124</name>
</gene>
<organism evidence="1 2">
    <name type="scientific">Reichenbachiella agariperforans</name>
    <dbReference type="NCBI Taxonomy" id="156994"/>
    <lineage>
        <taxon>Bacteria</taxon>
        <taxon>Pseudomonadati</taxon>
        <taxon>Bacteroidota</taxon>
        <taxon>Cytophagia</taxon>
        <taxon>Cytophagales</taxon>
        <taxon>Reichenbachiellaceae</taxon>
        <taxon>Reichenbachiella</taxon>
    </lineage>
</organism>
<sequence length="422" mass="49250">MNQIEKSQKANDLRKNGDFKEAKELYLEVWKEGNDKFSAAGLLHCYRKLGEFEQSLEILDEIIEKYSDFNWVKIECIWTIIQGKLYRLPEDEDTNTVITIGNQILELEPEFIALKTVVFKVLKSAKKNKDWNTILEWIDRIDPVELEDQNEIKKDWTDQELWYYYKVATLNKSGSHEAAYELALSVVDKFPRKKKFFKREIAISKISQDEFKEGEKIYSELIRKPNSDWWLLNEYGEILMKNGKSDEAFAAFCKAAHSIGPLGHKVKLFKKLADILIDKNQVQNALAHLILINKVREREGWGVSNDIDMIINDLSASGEKIDENLNEKELHNMCKEVWKNNTPDTELVHAKRKNLRGKVNLGDPNKPFCFIATRDKESFFCFKSELPQSVSNGTLVRFDLKKSFDKKKKKESWIAINIHYVK</sequence>
<dbReference type="EMBL" id="FRAA01000001">
    <property type="protein sequence ID" value="SHJ41153.1"/>
    <property type="molecule type" value="Genomic_DNA"/>
</dbReference>
<dbReference type="SUPFAM" id="SSF48452">
    <property type="entry name" value="TPR-like"/>
    <property type="match status" value="1"/>
</dbReference>
<dbReference type="RefSeq" id="WP_073118312.1">
    <property type="nucleotide sequence ID" value="NZ_FRAA01000001.1"/>
</dbReference>
<evidence type="ECO:0008006" key="3">
    <source>
        <dbReference type="Google" id="ProtNLM"/>
    </source>
</evidence>
<dbReference type="Gene3D" id="1.25.40.10">
    <property type="entry name" value="Tetratricopeptide repeat domain"/>
    <property type="match status" value="2"/>
</dbReference>
<dbReference type="InterPro" id="IPR054283">
    <property type="entry name" value="DUF7017"/>
</dbReference>
<keyword evidence="2" id="KW-1185">Reference proteome</keyword>
<dbReference type="Proteomes" id="UP000184474">
    <property type="component" value="Unassembled WGS sequence"/>
</dbReference>
<dbReference type="InterPro" id="IPR011990">
    <property type="entry name" value="TPR-like_helical_dom_sf"/>
</dbReference>
<accession>A0A1M6J396</accession>
<dbReference type="Pfam" id="PF22860">
    <property type="entry name" value="DUF7017"/>
    <property type="match status" value="1"/>
</dbReference>